<dbReference type="RefSeq" id="WP_257560282.1">
    <property type="nucleotide sequence ID" value="NZ_JANKBY010000055.1"/>
</dbReference>
<evidence type="ECO:0000313" key="2">
    <source>
        <dbReference type="EMBL" id="MCR1822425.1"/>
    </source>
</evidence>
<evidence type="ECO:0000256" key="1">
    <source>
        <dbReference type="SAM" id="Coils"/>
    </source>
</evidence>
<organism evidence="2 3">
    <name type="scientific">Terrisporobacter muris</name>
    <dbReference type="NCBI Taxonomy" id="2963284"/>
    <lineage>
        <taxon>Bacteria</taxon>
        <taxon>Bacillati</taxon>
        <taxon>Bacillota</taxon>
        <taxon>Clostridia</taxon>
        <taxon>Peptostreptococcales</taxon>
        <taxon>Peptostreptococcaceae</taxon>
        <taxon>Terrisporobacter</taxon>
    </lineage>
</organism>
<comment type="caution">
    <text evidence="2">The sequence shown here is derived from an EMBL/GenBank/DDBJ whole genome shotgun (WGS) entry which is preliminary data.</text>
</comment>
<keyword evidence="3" id="KW-1185">Reference proteome</keyword>
<reference evidence="2" key="1">
    <citation type="submission" date="2022-07" db="EMBL/GenBank/DDBJ databases">
        <title>Enhanced cultured diversity of the mouse gut microbiota enables custom-made synthetic communities.</title>
        <authorList>
            <person name="Afrizal A."/>
        </authorList>
    </citation>
    <scope>NUCLEOTIDE SEQUENCE</scope>
    <source>
        <strain evidence="2">DSM 29186</strain>
    </source>
</reference>
<evidence type="ECO:0000313" key="3">
    <source>
        <dbReference type="Proteomes" id="UP001140817"/>
    </source>
</evidence>
<dbReference type="EMBL" id="JANKBY010000055">
    <property type="protein sequence ID" value="MCR1822425.1"/>
    <property type="molecule type" value="Genomic_DNA"/>
</dbReference>
<feature type="coiled-coil region" evidence="1">
    <location>
        <begin position="34"/>
        <end position="68"/>
    </location>
</feature>
<name>A0A9X2M9D7_9FIRM</name>
<keyword evidence="1" id="KW-0175">Coiled coil</keyword>
<gene>
    <name evidence="2" type="ORF">NSA58_06465</name>
</gene>
<proteinExistence type="predicted"/>
<sequence length="100" mass="12225">MFLGLFTKKELMREVNREKVKSYKNGYSDAEQTINYLYEEIDFKDEQIHALEKENRSIKRKIRKERHEEIRRIRAIAKRTKKLRVKKKCEARLDKIALNK</sequence>
<dbReference type="AlphaFoldDB" id="A0A9X2M9D7"/>
<protein>
    <submittedName>
        <fullName evidence="2">Uncharacterized protein</fullName>
    </submittedName>
</protein>
<accession>A0A9X2M9D7</accession>
<dbReference type="Proteomes" id="UP001140817">
    <property type="component" value="Unassembled WGS sequence"/>
</dbReference>